<dbReference type="InterPro" id="IPR024983">
    <property type="entry name" value="CHAT_dom"/>
</dbReference>
<sequence>MISEMTCTIQIKIEANSGGDQYTTRVLHSPVGAEPAATMQLDAHQLLEKQPYLEAVVLASSVTGRRVADPGEQALQDIGGYLFRALFTGDVLETYRASVAAAQDHNEQLRVELRLGAPELAALPWEALWDQDTKNYVCLTAPLVRHVPAPYTCEPLKVTPPLRILGLVATPRGMSSLAVSTEQQRLEKALEPLTTRGLLHFEWLQEAGWAGVQEKLLSDEWHVLHFIGHGHYDVTNDEGSIAWVDSDGGAVPIPATRLACLLSEARPTPRLVVLNSCSSGAESTRDLFSGTAAVLARSGVSAVAAMQFRISDTAATSFAAGFYTAIARNRTVENAVRSGRISIMGAQGTLEWVTPVLYLRGGNSRPFILESQPEKPVNEQLYAAARTALDDHDYDTVIHKLDQLLVSDPHYRDAAALRRAAAEELDLAHKYQQAIGAQEGRAWNAAADLYSEILATKPDYRDAAARRRECLELKSPSTNIRWKRVLMIGTGAAVTALAVAAAISFSTRPPPLDWIDGECARLSRFTDKIEKLPCDSTEADAKISAIVSGPEKCNPDDGTSSVTGWVLCWDVNWRPNTCWDRTETPVKQIPCTTKPDDFLFKVVSINPDTVDGTKCGPREEPSINEIEKFVVCLEPLQALNR</sequence>
<dbReference type="Proteomes" id="UP001621418">
    <property type="component" value="Chromosome"/>
</dbReference>
<evidence type="ECO:0000313" key="2">
    <source>
        <dbReference type="EMBL" id="WTY33634.1"/>
    </source>
</evidence>
<proteinExistence type="predicted"/>
<evidence type="ECO:0000259" key="1">
    <source>
        <dbReference type="Pfam" id="PF12770"/>
    </source>
</evidence>
<evidence type="ECO:0000313" key="3">
    <source>
        <dbReference type="Proteomes" id="UP001621418"/>
    </source>
</evidence>
<dbReference type="RefSeq" id="WP_405145868.1">
    <property type="nucleotide sequence ID" value="NZ_CP109527.1"/>
</dbReference>
<dbReference type="EMBL" id="CP109527">
    <property type="protein sequence ID" value="WTY33634.1"/>
    <property type="molecule type" value="Genomic_DNA"/>
</dbReference>
<reference evidence="2 3" key="1">
    <citation type="submission" date="2022-10" db="EMBL/GenBank/DDBJ databases">
        <title>The complete genomes of actinobacterial strains from the NBC collection.</title>
        <authorList>
            <person name="Joergensen T.S."/>
            <person name="Alvarez Arevalo M."/>
            <person name="Sterndorff E.B."/>
            <person name="Faurdal D."/>
            <person name="Vuksanovic O."/>
            <person name="Mourched A.-S."/>
            <person name="Charusanti P."/>
            <person name="Shaw S."/>
            <person name="Blin K."/>
            <person name="Weber T."/>
        </authorList>
    </citation>
    <scope>NUCLEOTIDE SEQUENCE [LARGE SCALE GENOMIC DNA]</scope>
    <source>
        <strain evidence="2 3">NBC_01413</strain>
    </source>
</reference>
<name>A0ABZ1N151_9NOCA</name>
<gene>
    <name evidence="2" type="ORF">OG308_20085</name>
</gene>
<feature type="domain" description="CHAT" evidence="1">
    <location>
        <begin position="108"/>
        <end position="348"/>
    </location>
</feature>
<keyword evidence="3" id="KW-1185">Reference proteome</keyword>
<accession>A0ABZ1N151</accession>
<dbReference type="Pfam" id="PF12770">
    <property type="entry name" value="CHAT"/>
    <property type="match status" value="1"/>
</dbReference>
<organism evidence="2 3">
    <name type="scientific">Nocardia salmonicida</name>
    <dbReference type="NCBI Taxonomy" id="53431"/>
    <lineage>
        <taxon>Bacteria</taxon>
        <taxon>Bacillati</taxon>
        <taxon>Actinomycetota</taxon>
        <taxon>Actinomycetes</taxon>
        <taxon>Mycobacteriales</taxon>
        <taxon>Nocardiaceae</taxon>
        <taxon>Nocardia</taxon>
    </lineage>
</organism>
<protein>
    <submittedName>
        <fullName evidence="2">CHAT domain-containing protein</fullName>
    </submittedName>
</protein>